<evidence type="ECO:0000313" key="5">
    <source>
        <dbReference type="Proteomes" id="UP000294927"/>
    </source>
</evidence>
<proteinExistence type="predicted"/>
<evidence type="ECO:0000256" key="2">
    <source>
        <dbReference type="SAM" id="SignalP"/>
    </source>
</evidence>
<comment type="caution">
    <text evidence="4">The sequence shown here is derived from an EMBL/GenBank/DDBJ whole genome shotgun (WGS) entry which is preliminary data.</text>
</comment>
<feature type="region of interest" description="Disordered" evidence="1">
    <location>
        <begin position="33"/>
        <end position="66"/>
    </location>
</feature>
<dbReference type="SUPFAM" id="SSF55724">
    <property type="entry name" value="Mog1p/PsbP-like"/>
    <property type="match status" value="1"/>
</dbReference>
<dbReference type="Gene3D" id="3.40.1000.10">
    <property type="entry name" value="Mog1/PsbP, alpha/beta/alpha sandwich"/>
    <property type="match status" value="1"/>
</dbReference>
<dbReference type="AlphaFoldDB" id="A0A4R7VMS4"/>
<evidence type="ECO:0000313" key="4">
    <source>
        <dbReference type="EMBL" id="TDV50834.1"/>
    </source>
</evidence>
<reference evidence="4 5" key="1">
    <citation type="submission" date="2019-03" db="EMBL/GenBank/DDBJ databases">
        <title>Genomic Encyclopedia of Archaeal and Bacterial Type Strains, Phase II (KMG-II): from individual species to whole genera.</title>
        <authorList>
            <person name="Goeker M."/>
        </authorList>
    </citation>
    <scope>NUCLEOTIDE SEQUENCE [LARGE SCALE GENOMIC DNA]</scope>
    <source>
        <strain evidence="4 5">DSM 45499</strain>
    </source>
</reference>
<feature type="domain" description="DUF2020" evidence="3">
    <location>
        <begin position="56"/>
        <end position="185"/>
    </location>
</feature>
<sequence length="185" mass="19132">MWLTQPPMKRALLLGPLLLVALAACTDEATDDPTVITTDLPSTESSPAQAALPPEPQPTADGPCPYLEDDYVADTNGQHVSKVQTSADQPPACFFYRPDGGVQLTVRVYTGDAAVAKALVDAATPISSSNPAELPGGWKGGAEAKDSGAVYAVAKDASAVVVTTNQEQTIKAKQIAQQSITALGL</sequence>
<accession>A0A4R7VMS4</accession>
<protein>
    <submittedName>
        <fullName evidence="4">Uncharacterized protein DUF2020</fullName>
    </submittedName>
</protein>
<evidence type="ECO:0000256" key="1">
    <source>
        <dbReference type="SAM" id="MobiDB-lite"/>
    </source>
</evidence>
<dbReference type="Proteomes" id="UP000294927">
    <property type="component" value="Unassembled WGS sequence"/>
</dbReference>
<organism evidence="4 5">
    <name type="scientific">Actinophytocola oryzae</name>
    <dbReference type="NCBI Taxonomy" id="502181"/>
    <lineage>
        <taxon>Bacteria</taxon>
        <taxon>Bacillati</taxon>
        <taxon>Actinomycetota</taxon>
        <taxon>Actinomycetes</taxon>
        <taxon>Pseudonocardiales</taxon>
        <taxon>Pseudonocardiaceae</taxon>
    </lineage>
</organism>
<feature type="chain" id="PRO_5020601516" evidence="2">
    <location>
        <begin position="30"/>
        <end position="185"/>
    </location>
</feature>
<feature type="signal peptide" evidence="2">
    <location>
        <begin position="1"/>
        <end position="29"/>
    </location>
</feature>
<name>A0A4R7VMS4_9PSEU</name>
<dbReference type="InterPro" id="IPR018567">
    <property type="entry name" value="DUF2020"/>
</dbReference>
<dbReference type="EMBL" id="SOCP01000006">
    <property type="protein sequence ID" value="TDV50834.1"/>
    <property type="molecule type" value="Genomic_DNA"/>
</dbReference>
<dbReference type="Pfam" id="PF09449">
    <property type="entry name" value="DUF2020"/>
    <property type="match status" value="1"/>
</dbReference>
<keyword evidence="5" id="KW-1185">Reference proteome</keyword>
<keyword evidence="2" id="KW-0732">Signal</keyword>
<dbReference type="InterPro" id="IPR016123">
    <property type="entry name" value="Mog1/PsbP_a/b/a-sand"/>
</dbReference>
<gene>
    <name evidence="4" type="ORF">CLV71_106178</name>
</gene>
<evidence type="ECO:0000259" key="3">
    <source>
        <dbReference type="Pfam" id="PF09449"/>
    </source>
</evidence>